<evidence type="ECO:0000256" key="10">
    <source>
        <dbReference type="ARBA" id="ARBA00023136"/>
    </source>
</evidence>
<dbReference type="InterPro" id="IPR008915">
    <property type="entry name" value="Peptidase_M50"/>
</dbReference>
<evidence type="ECO:0000256" key="5">
    <source>
        <dbReference type="ARBA" id="ARBA00022692"/>
    </source>
</evidence>
<dbReference type="EC" id="3.4.24.-" evidence="11"/>
<keyword evidence="7 11" id="KW-0862">Zinc</keyword>
<evidence type="ECO:0000256" key="3">
    <source>
        <dbReference type="ARBA" id="ARBA00007931"/>
    </source>
</evidence>
<evidence type="ECO:0000256" key="8">
    <source>
        <dbReference type="ARBA" id="ARBA00022989"/>
    </source>
</evidence>
<feature type="transmembrane region" description="Helical" evidence="11">
    <location>
        <begin position="91"/>
        <end position="112"/>
    </location>
</feature>
<keyword evidence="11" id="KW-0479">Metal-binding</keyword>
<comment type="subcellular location">
    <subcellularLocation>
        <location evidence="2">Membrane</location>
        <topology evidence="2">Multi-pass membrane protein</topology>
    </subcellularLocation>
</comment>
<dbReference type="PANTHER" id="PTHR42837:SF2">
    <property type="entry name" value="MEMBRANE METALLOPROTEASE ARASP2, CHLOROPLASTIC-RELATED"/>
    <property type="match status" value="1"/>
</dbReference>
<dbReference type="InterPro" id="IPR041489">
    <property type="entry name" value="PDZ_6"/>
</dbReference>
<protein>
    <recommendedName>
        <fullName evidence="11">Zinc metalloprotease</fullName>
        <ecNumber evidence="11">3.4.24.-</ecNumber>
    </recommendedName>
</protein>
<keyword evidence="5 11" id="KW-0812">Transmembrane</keyword>
<dbReference type="Pfam" id="PF17820">
    <property type="entry name" value="PDZ_6"/>
    <property type="match status" value="1"/>
</dbReference>
<dbReference type="PROSITE" id="PS50106">
    <property type="entry name" value="PDZ"/>
    <property type="match status" value="1"/>
</dbReference>
<sequence>MSSILVAILVFGLIVLIHELGHFLFAKMSGIAVVEFSVGMGPRLLHFKKGETTYSIKALPLGGSCMMLGEDEENPDERAFQNKSIPARMSVIAAGPIFNFILAFLLSLILVGMSGYDTTYIKEVTDGSPASEAGMRSGDKLLKINGENVSMYQEYILYKLMKPDEKMNQVEFARIDPQTGNQDIQTVTVTPKYSEESKKYLIGILIAPENKKAANAGDLIKHGYMEMKYDVKLTVKSLGMLFTGKASVKDLSGPVGIVVMIDDSVKAGLTVSVVAALMNVISMCILLSANLGVMNLLPIPALDGGRLLFLIIEAIRGKRMDPEKEGLVNMISMAALMALMIFVVFNDISRFTG</sequence>
<evidence type="ECO:0000256" key="7">
    <source>
        <dbReference type="ARBA" id="ARBA00022833"/>
    </source>
</evidence>
<organism evidence="13 14">
    <name type="scientific">Clostridium boliviensis</name>
    <dbReference type="NCBI Taxonomy" id="318465"/>
    <lineage>
        <taxon>Bacteria</taxon>
        <taxon>Bacillati</taxon>
        <taxon>Bacillota</taxon>
        <taxon>Clostridia</taxon>
        <taxon>Eubacteriales</taxon>
        <taxon>Clostridiaceae</taxon>
        <taxon>Clostridium</taxon>
    </lineage>
</organism>
<feature type="transmembrane region" description="Helical" evidence="11">
    <location>
        <begin position="269"/>
        <end position="291"/>
    </location>
</feature>
<evidence type="ECO:0000256" key="4">
    <source>
        <dbReference type="ARBA" id="ARBA00022670"/>
    </source>
</evidence>
<dbReference type="GO" id="GO:0008237">
    <property type="term" value="F:metallopeptidase activity"/>
    <property type="evidence" value="ECO:0007669"/>
    <property type="project" value="UniProtKB-KW"/>
</dbReference>
<keyword evidence="6 11" id="KW-0378">Hydrolase</keyword>
<dbReference type="EMBL" id="JAWONS010000326">
    <property type="protein sequence ID" value="MDW2800516.1"/>
    <property type="molecule type" value="Genomic_DNA"/>
</dbReference>
<evidence type="ECO:0000256" key="2">
    <source>
        <dbReference type="ARBA" id="ARBA00004141"/>
    </source>
</evidence>
<keyword evidence="9 11" id="KW-0482">Metalloprotease</keyword>
<dbReference type="SMART" id="SM00228">
    <property type="entry name" value="PDZ"/>
    <property type="match status" value="1"/>
</dbReference>
<keyword evidence="8 11" id="KW-1133">Transmembrane helix</keyword>
<keyword evidence="4" id="KW-0645">Protease</keyword>
<dbReference type="CDD" id="cd06163">
    <property type="entry name" value="S2P-M50_PDZ_RseP-like"/>
    <property type="match status" value="1"/>
</dbReference>
<dbReference type="RefSeq" id="WP_318066684.1">
    <property type="nucleotide sequence ID" value="NZ_JAWONS010000326.1"/>
</dbReference>
<dbReference type="SUPFAM" id="SSF50156">
    <property type="entry name" value="PDZ domain-like"/>
    <property type="match status" value="1"/>
</dbReference>
<keyword evidence="10 11" id="KW-0472">Membrane</keyword>
<comment type="caution">
    <text evidence="13">The sequence shown here is derived from an EMBL/GenBank/DDBJ whole genome shotgun (WGS) entry which is preliminary data.</text>
</comment>
<feature type="domain" description="PDZ" evidence="12">
    <location>
        <begin position="120"/>
        <end position="150"/>
    </location>
</feature>
<dbReference type="PANTHER" id="PTHR42837">
    <property type="entry name" value="REGULATOR OF SIGMA-E PROTEASE RSEP"/>
    <property type="match status" value="1"/>
</dbReference>
<name>A0ABU4GSB3_9CLOT</name>
<accession>A0ABU4GSB3</accession>
<evidence type="ECO:0000259" key="12">
    <source>
        <dbReference type="PROSITE" id="PS50106"/>
    </source>
</evidence>
<proteinExistence type="inferred from homology"/>
<evidence type="ECO:0000256" key="9">
    <source>
        <dbReference type="ARBA" id="ARBA00023049"/>
    </source>
</evidence>
<dbReference type="InterPro" id="IPR001478">
    <property type="entry name" value="PDZ"/>
</dbReference>
<gene>
    <name evidence="13" type="primary">rseP</name>
    <name evidence="13" type="ORF">RZO55_23400</name>
</gene>
<dbReference type="Gene3D" id="2.30.42.10">
    <property type="match status" value="1"/>
</dbReference>
<evidence type="ECO:0000313" key="14">
    <source>
        <dbReference type="Proteomes" id="UP001276854"/>
    </source>
</evidence>
<comment type="cofactor">
    <cofactor evidence="1 11">
        <name>Zn(2+)</name>
        <dbReference type="ChEBI" id="CHEBI:29105"/>
    </cofactor>
</comment>
<evidence type="ECO:0000256" key="11">
    <source>
        <dbReference type="RuleBase" id="RU362031"/>
    </source>
</evidence>
<dbReference type="Pfam" id="PF02163">
    <property type="entry name" value="Peptidase_M50"/>
    <property type="match status" value="1"/>
</dbReference>
<dbReference type="InterPro" id="IPR004387">
    <property type="entry name" value="Pept_M50_Zn"/>
</dbReference>
<keyword evidence="14" id="KW-1185">Reference proteome</keyword>
<reference evidence="13 14" key="1">
    <citation type="submission" date="2023-10" db="EMBL/GenBank/DDBJ databases">
        <title>A novel Glycoside Hydrolase 43-Like Enzyme from Clostrdium boliviensis is an Endo-xylanase, and a Candidate for Xylooligosaccharides Production from Different Xylan Substrates.</title>
        <authorList>
            <person name="Alvarez M.T."/>
            <person name="Rocabado-Villegas L.R."/>
            <person name="Salas-Veizaga D.M."/>
            <person name="Linares-Pasten J.A."/>
            <person name="Gudmundsdottir E.E."/>
            <person name="Hreggvidsson G.O."/>
            <person name="Adlercreutz P."/>
            <person name="Nordberg Karlsson E."/>
        </authorList>
    </citation>
    <scope>NUCLEOTIDE SEQUENCE [LARGE SCALE GENOMIC DNA]</scope>
    <source>
        <strain evidence="13 14">E-1</strain>
    </source>
</reference>
<evidence type="ECO:0000256" key="6">
    <source>
        <dbReference type="ARBA" id="ARBA00022801"/>
    </source>
</evidence>
<evidence type="ECO:0000313" key="13">
    <source>
        <dbReference type="EMBL" id="MDW2800516.1"/>
    </source>
</evidence>
<feature type="transmembrane region" description="Helical" evidence="11">
    <location>
        <begin position="327"/>
        <end position="345"/>
    </location>
</feature>
<evidence type="ECO:0000256" key="1">
    <source>
        <dbReference type="ARBA" id="ARBA00001947"/>
    </source>
</evidence>
<dbReference type="Proteomes" id="UP001276854">
    <property type="component" value="Unassembled WGS sequence"/>
</dbReference>
<dbReference type="NCBIfam" id="TIGR00054">
    <property type="entry name" value="RIP metalloprotease RseP"/>
    <property type="match status" value="1"/>
</dbReference>
<comment type="similarity">
    <text evidence="3 11">Belongs to the peptidase M50B family.</text>
</comment>
<dbReference type="InterPro" id="IPR036034">
    <property type="entry name" value="PDZ_sf"/>
</dbReference>